<proteinExistence type="inferred from homology"/>
<accession>A0A226C170</accession>
<name>A0A226C170_9FIRM</name>
<comment type="subcellular location">
    <subcellularLocation>
        <location evidence="1 7">Cell membrane</location>
        <topology evidence="1 7">Multi-pass membrane protein</topology>
    </subcellularLocation>
</comment>
<keyword evidence="6 7" id="KW-0472">Membrane</keyword>
<dbReference type="CDD" id="cd06261">
    <property type="entry name" value="TM_PBP2"/>
    <property type="match status" value="1"/>
</dbReference>
<feature type="transmembrane region" description="Helical" evidence="7">
    <location>
        <begin position="141"/>
        <end position="162"/>
    </location>
</feature>
<reference evidence="10 11" key="1">
    <citation type="submission" date="2017-06" db="EMBL/GenBank/DDBJ databases">
        <title>Draft Genome Sequence of Natranaerobius trueperi halophilic, alkalithermophilic bacteria from soda lakes.</title>
        <authorList>
            <person name="Zhao B."/>
        </authorList>
    </citation>
    <scope>NUCLEOTIDE SEQUENCE [LARGE SCALE GENOMIC DNA]</scope>
    <source>
        <strain evidence="10 11">DSM 18760</strain>
    </source>
</reference>
<dbReference type="Gene3D" id="1.10.3720.10">
    <property type="entry name" value="MetI-like"/>
    <property type="match status" value="1"/>
</dbReference>
<sequence length="304" mass="32690">MTETKTKKDPSLADQNQQKQKEQVGRSQWAEAWRRLKKNKSAMVGLFLIALLFLSALTADFIAPHDYAAQNYDSITEPPSSEFPLGTDHLGRCILSRIIYGTRLSIQVGFIAIAISLISGSLLGAMAGYFGNLADNIIMRLVDVILAIPPILLAIAIVSAIGPSLTNLFIAVGIGFIPQFARIVRGSVLSLKEEEFVEAAQALGASNKRLIVKHILPNALAPIIVQATLGVAMAILSAAGLSFIGLGAQPPDPEWGSMLSDGMRFIRDAWWISTFPGLAIATTILGLNLFGDGLRDALDPRLKD</sequence>
<dbReference type="PANTHER" id="PTHR43386:SF1">
    <property type="entry name" value="D,D-DIPEPTIDE TRANSPORT SYSTEM PERMEASE PROTEIN DDPC-RELATED"/>
    <property type="match status" value="1"/>
</dbReference>
<dbReference type="SUPFAM" id="SSF161098">
    <property type="entry name" value="MetI-like"/>
    <property type="match status" value="1"/>
</dbReference>
<dbReference type="PROSITE" id="PS50928">
    <property type="entry name" value="ABC_TM1"/>
    <property type="match status" value="1"/>
</dbReference>
<organism evidence="10 11">
    <name type="scientific">Natranaerobius trueperi</name>
    <dbReference type="NCBI Taxonomy" id="759412"/>
    <lineage>
        <taxon>Bacteria</taxon>
        <taxon>Bacillati</taxon>
        <taxon>Bacillota</taxon>
        <taxon>Clostridia</taxon>
        <taxon>Natranaerobiales</taxon>
        <taxon>Natranaerobiaceae</taxon>
        <taxon>Natranaerobius</taxon>
    </lineage>
</organism>
<feature type="region of interest" description="Disordered" evidence="8">
    <location>
        <begin position="1"/>
        <end position="25"/>
    </location>
</feature>
<evidence type="ECO:0000256" key="1">
    <source>
        <dbReference type="ARBA" id="ARBA00004651"/>
    </source>
</evidence>
<dbReference type="InterPro" id="IPR000515">
    <property type="entry name" value="MetI-like"/>
</dbReference>
<comment type="similarity">
    <text evidence="7">Belongs to the binding-protein-dependent transport system permease family.</text>
</comment>
<feature type="domain" description="ABC transmembrane type-1" evidence="9">
    <location>
        <begin position="102"/>
        <end position="291"/>
    </location>
</feature>
<dbReference type="Proteomes" id="UP000214588">
    <property type="component" value="Unassembled WGS sequence"/>
</dbReference>
<feature type="transmembrane region" description="Helical" evidence="7">
    <location>
        <begin position="219"/>
        <end position="249"/>
    </location>
</feature>
<keyword evidence="3" id="KW-1003">Cell membrane</keyword>
<evidence type="ECO:0000256" key="6">
    <source>
        <dbReference type="ARBA" id="ARBA00023136"/>
    </source>
</evidence>
<evidence type="ECO:0000256" key="7">
    <source>
        <dbReference type="RuleBase" id="RU363032"/>
    </source>
</evidence>
<evidence type="ECO:0000256" key="4">
    <source>
        <dbReference type="ARBA" id="ARBA00022692"/>
    </source>
</evidence>
<evidence type="ECO:0000313" key="11">
    <source>
        <dbReference type="Proteomes" id="UP000214588"/>
    </source>
</evidence>
<evidence type="ECO:0000256" key="2">
    <source>
        <dbReference type="ARBA" id="ARBA00022448"/>
    </source>
</evidence>
<dbReference type="AlphaFoldDB" id="A0A226C170"/>
<dbReference type="InterPro" id="IPR025966">
    <property type="entry name" value="OppC_N"/>
</dbReference>
<dbReference type="GO" id="GO:0055085">
    <property type="term" value="P:transmembrane transport"/>
    <property type="evidence" value="ECO:0007669"/>
    <property type="project" value="InterPro"/>
</dbReference>
<evidence type="ECO:0000313" key="10">
    <source>
        <dbReference type="EMBL" id="OWZ85013.1"/>
    </source>
</evidence>
<evidence type="ECO:0000256" key="8">
    <source>
        <dbReference type="SAM" id="MobiDB-lite"/>
    </source>
</evidence>
<keyword evidence="4 7" id="KW-0812">Transmembrane</keyword>
<dbReference type="InterPro" id="IPR035906">
    <property type="entry name" value="MetI-like_sf"/>
</dbReference>
<evidence type="ECO:0000256" key="5">
    <source>
        <dbReference type="ARBA" id="ARBA00022989"/>
    </source>
</evidence>
<keyword evidence="2 7" id="KW-0813">Transport</keyword>
<dbReference type="EMBL" id="NIQC01000001">
    <property type="protein sequence ID" value="OWZ85013.1"/>
    <property type="molecule type" value="Genomic_DNA"/>
</dbReference>
<dbReference type="PANTHER" id="PTHR43386">
    <property type="entry name" value="OLIGOPEPTIDE TRANSPORT SYSTEM PERMEASE PROTEIN APPC"/>
    <property type="match status" value="1"/>
</dbReference>
<keyword evidence="11" id="KW-1185">Reference proteome</keyword>
<dbReference type="InterPro" id="IPR050366">
    <property type="entry name" value="BP-dependent_transpt_permease"/>
</dbReference>
<dbReference type="RefSeq" id="WP_089022436.1">
    <property type="nucleotide sequence ID" value="NZ_NIQC01000001.1"/>
</dbReference>
<dbReference type="Pfam" id="PF00528">
    <property type="entry name" value="BPD_transp_1"/>
    <property type="match status" value="1"/>
</dbReference>
<feature type="compositionally biased region" description="Basic and acidic residues" evidence="8">
    <location>
        <begin position="1"/>
        <end position="11"/>
    </location>
</feature>
<feature type="transmembrane region" description="Helical" evidence="7">
    <location>
        <begin position="269"/>
        <end position="291"/>
    </location>
</feature>
<gene>
    <name evidence="10" type="ORF">CDO51_01030</name>
</gene>
<comment type="caution">
    <text evidence="10">The sequence shown here is derived from an EMBL/GenBank/DDBJ whole genome shotgun (WGS) entry which is preliminary data.</text>
</comment>
<protein>
    <submittedName>
        <fullName evidence="10">Peptide ABC transporter permease</fullName>
    </submittedName>
</protein>
<dbReference type="GO" id="GO:0005886">
    <property type="term" value="C:plasma membrane"/>
    <property type="evidence" value="ECO:0007669"/>
    <property type="project" value="UniProtKB-SubCell"/>
</dbReference>
<evidence type="ECO:0000256" key="3">
    <source>
        <dbReference type="ARBA" id="ARBA00022475"/>
    </source>
</evidence>
<feature type="transmembrane region" description="Helical" evidence="7">
    <location>
        <begin position="106"/>
        <end position="129"/>
    </location>
</feature>
<evidence type="ECO:0000259" key="9">
    <source>
        <dbReference type="PROSITE" id="PS50928"/>
    </source>
</evidence>
<feature type="transmembrane region" description="Helical" evidence="7">
    <location>
        <begin position="42"/>
        <end position="63"/>
    </location>
</feature>
<dbReference type="OrthoDB" id="9797852at2"/>
<keyword evidence="5 7" id="KW-1133">Transmembrane helix</keyword>
<dbReference type="Pfam" id="PF12911">
    <property type="entry name" value="OppC_N"/>
    <property type="match status" value="1"/>
</dbReference>